<feature type="transmembrane region" description="Helical" evidence="6">
    <location>
        <begin position="245"/>
        <end position="267"/>
    </location>
</feature>
<accession>A0A7J5UKV6</accession>
<feature type="transmembrane region" description="Helical" evidence="6">
    <location>
        <begin position="279"/>
        <end position="305"/>
    </location>
</feature>
<feature type="transmembrane region" description="Helical" evidence="6">
    <location>
        <begin position="478"/>
        <end position="496"/>
    </location>
</feature>
<keyword evidence="5 6" id="KW-0472">Membrane</keyword>
<evidence type="ECO:0000256" key="2">
    <source>
        <dbReference type="ARBA" id="ARBA00022475"/>
    </source>
</evidence>
<name>A0A7J5UKV6_9MICO</name>
<comment type="subcellular location">
    <subcellularLocation>
        <location evidence="1">Cell membrane</location>
        <topology evidence="1">Multi-pass membrane protein</topology>
    </subcellularLocation>
</comment>
<feature type="transmembrane region" description="Helical" evidence="6">
    <location>
        <begin position="367"/>
        <end position="386"/>
    </location>
</feature>
<organism evidence="8 9">
    <name type="scientific">Georgenia thermotolerans</name>
    <dbReference type="NCBI Taxonomy" id="527326"/>
    <lineage>
        <taxon>Bacteria</taxon>
        <taxon>Bacillati</taxon>
        <taxon>Actinomycetota</taxon>
        <taxon>Actinomycetes</taxon>
        <taxon>Micrococcales</taxon>
        <taxon>Bogoriellaceae</taxon>
        <taxon>Georgenia</taxon>
    </lineage>
</organism>
<keyword evidence="3 6" id="KW-0812">Transmembrane</keyword>
<keyword evidence="9" id="KW-1185">Reference proteome</keyword>
<evidence type="ECO:0000259" key="7">
    <source>
        <dbReference type="Pfam" id="PF03553"/>
    </source>
</evidence>
<keyword evidence="4 6" id="KW-1133">Transmembrane helix</keyword>
<dbReference type="AlphaFoldDB" id="A0A7J5UKV6"/>
<dbReference type="InterPro" id="IPR018461">
    <property type="entry name" value="Na/H_Antiport_NhaC-like_C"/>
</dbReference>
<gene>
    <name evidence="8" type="ORF">GB883_16375</name>
</gene>
<evidence type="ECO:0000313" key="8">
    <source>
        <dbReference type="EMBL" id="KAE8763025.1"/>
    </source>
</evidence>
<keyword evidence="2" id="KW-1003">Cell membrane</keyword>
<dbReference type="EMBL" id="WHJE01000101">
    <property type="protein sequence ID" value="KAE8763025.1"/>
    <property type="molecule type" value="Genomic_DNA"/>
</dbReference>
<dbReference type="Pfam" id="PF03553">
    <property type="entry name" value="Na_H_antiporter"/>
    <property type="match status" value="1"/>
</dbReference>
<dbReference type="PANTHER" id="PTHR43478">
    <property type="entry name" value="NA+/H+ ANTIPORTER-RELATED"/>
    <property type="match status" value="1"/>
</dbReference>
<evidence type="ECO:0000256" key="5">
    <source>
        <dbReference type="ARBA" id="ARBA00023136"/>
    </source>
</evidence>
<evidence type="ECO:0000256" key="1">
    <source>
        <dbReference type="ARBA" id="ARBA00004651"/>
    </source>
</evidence>
<evidence type="ECO:0000256" key="4">
    <source>
        <dbReference type="ARBA" id="ARBA00022989"/>
    </source>
</evidence>
<evidence type="ECO:0000256" key="6">
    <source>
        <dbReference type="SAM" id="Phobius"/>
    </source>
</evidence>
<feature type="domain" description="Na+/H+ antiporter NhaC-like C-terminal" evidence="7">
    <location>
        <begin position="144"/>
        <end position="472"/>
    </location>
</feature>
<evidence type="ECO:0000313" key="9">
    <source>
        <dbReference type="Proteomes" id="UP000451860"/>
    </source>
</evidence>
<feature type="transmembrane region" description="Helical" evidence="6">
    <location>
        <begin position="326"/>
        <end position="347"/>
    </location>
</feature>
<protein>
    <submittedName>
        <fullName evidence="8">Na+/H+ antiporter NhaC family protein</fullName>
    </submittedName>
</protein>
<feature type="transmembrane region" description="Helical" evidence="6">
    <location>
        <begin position="95"/>
        <end position="115"/>
    </location>
</feature>
<reference evidence="8 9" key="1">
    <citation type="submission" date="2019-10" db="EMBL/GenBank/DDBJ databases">
        <title>Georgenia wutianyii sp. nov. and Georgenia yuyongxinii sp. nov. isolated from plateau pika (Ochotona curzoniae) in the Qinghai-Tibet plateau of China.</title>
        <authorList>
            <person name="Tian Z."/>
        </authorList>
    </citation>
    <scope>NUCLEOTIDE SEQUENCE [LARGE SCALE GENOMIC DNA]</scope>
    <source>
        <strain evidence="8 9">DSM 21501</strain>
    </source>
</reference>
<feature type="transmembrane region" description="Helical" evidence="6">
    <location>
        <begin position="187"/>
        <end position="206"/>
    </location>
</feature>
<feature type="transmembrane region" description="Helical" evidence="6">
    <location>
        <begin position="52"/>
        <end position="74"/>
    </location>
</feature>
<dbReference type="Proteomes" id="UP000451860">
    <property type="component" value="Unassembled WGS sequence"/>
</dbReference>
<feature type="transmembrane region" description="Helical" evidence="6">
    <location>
        <begin position="135"/>
        <end position="153"/>
    </location>
</feature>
<proteinExistence type="predicted"/>
<dbReference type="PANTHER" id="PTHR43478:SF1">
    <property type="entry name" value="NA+_H+ ANTIPORTER NHAC-LIKE C-TERMINAL DOMAIN-CONTAINING PROTEIN"/>
    <property type="match status" value="1"/>
</dbReference>
<dbReference type="GO" id="GO:0005886">
    <property type="term" value="C:plasma membrane"/>
    <property type="evidence" value="ECO:0007669"/>
    <property type="project" value="UniProtKB-SubCell"/>
</dbReference>
<evidence type="ECO:0000256" key="3">
    <source>
        <dbReference type="ARBA" id="ARBA00022692"/>
    </source>
</evidence>
<sequence>MVLLTRKVLRSLAVGIVSAALVVSDLDPVATVRLVWDTFVGLFWVDGVVNTWNVYIVLFLLLLGVLAAFIMMSGGSYAFGRWAMRRVRTRRGSQLVALVLGVVIFIDDYFNALAVGQIAKPLTDRNRVSRAKLSYLIDSTSAPVCVVAPFSSWGASIMGIIAPILLAAGVSDVSPFAAFMAMVPLNYYVWAALALVLLVALLGVDVGPMRREETRAVRTGEPYAPGTTIAGELDDKLPAHRPGSVGSLIGPFLGLVLGVVGAIVWTGHAASGSWNLVEIFAATLVTESLLFGGVVGVVVALAFYFRDTRSNERFGLGTFRDGWVHGASSMLPAVYILLMAWMTAALIEDLGTGAYLAGLVAAASLDPTWLVPLVFVVAGVMAFATGTSWGSFGILLPIAGQIVTEVGATELLLPALAAVLAGAVLGDHCSPISDTTILSATGAGANLMDHVVTQLPYALTGALAALGGYVVLALTTNTWLGLITTLVLVTAVALAARAARGTVTAEDALEPAAV</sequence>
<comment type="caution">
    <text evidence="8">The sequence shown here is derived from an EMBL/GenBank/DDBJ whole genome shotgun (WGS) entry which is preliminary data.</text>
</comment>
<dbReference type="OrthoDB" id="9762978at2"/>
<feature type="transmembrane region" description="Helical" evidence="6">
    <location>
        <begin position="455"/>
        <end position="472"/>
    </location>
</feature>
<feature type="transmembrane region" description="Helical" evidence="6">
    <location>
        <begin position="160"/>
        <end position="181"/>
    </location>
</feature>